<feature type="compositionally biased region" description="Basic and acidic residues" evidence="1">
    <location>
        <begin position="425"/>
        <end position="434"/>
    </location>
</feature>
<evidence type="ECO:0000256" key="2">
    <source>
        <dbReference type="SAM" id="Phobius"/>
    </source>
</evidence>
<keyword evidence="2" id="KW-0472">Membrane</keyword>
<feature type="transmembrane region" description="Helical" evidence="2">
    <location>
        <begin position="479"/>
        <end position="501"/>
    </location>
</feature>
<accession>D2QXU2</accession>
<evidence type="ECO:0000256" key="1">
    <source>
        <dbReference type="SAM" id="MobiDB-lite"/>
    </source>
</evidence>
<keyword evidence="4" id="KW-1185">Reference proteome</keyword>
<proteinExistence type="predicted"/>
<keyword evidence="2" id="KW-0812">Transmembrane</keyword>
<dbReference type="EMBL" id="CP001848">
    <property type="protein sequence ID" value="ADB18019.1"/>
    <property type="molecule type" value="Genomic_DNA"/>
</dbReference>
<dbReference type="eggNOG" id="ENOG5031SWW">
    <property type="taxonomic scope" value="Bacteria"/>
</dbReference>
<name>D2QXU2_PIRSD</name>
<gene>
    <name evidence="3" type="ordered locus">Psta_3355</name>
</gene>
<sequence length="508" mass="55958">MRTSPVVSSKRNSCYPLLRGASSLALRATLMLVVMLGGTFTREAVACPFCKAVGNTLTEDLAASTVAVIAERVAVKIPTTKDGSRSPDPTLKLGIFKIQEIVKGHTTIKGVSDLEILFRDAVGEPNRYLIFGSGDPLLWTTPLAITESEAEYFKALPSLPAKGAERIEKFLPYLEHADRLISEDAYDEFARAPYADVKAIKPLLSAEHLKRRLEDPALDLNHRRLYATMLGVCGTREDAPFMAERITSPDRAYRKGLDAFVGCYLTLMGEAGLPLVEQNLFTNEQAEFTDINAALTAVRFHLDEKIIPRERLIASLKLLLERPELADLVIPDFARGKVWDLLPEMEKLYVKSEKTSAWVRVPIIRYLRDNPLPEATALIEKLREIDAESVTRAETMFPKNSFTIDETPSDGKIAATPVEPAGIQRPEEEPKVDFEPLPSESETPYIASATAPSHTARETPAVDTTETTAVSKESDDGFFGYRTIVLASAAILLAVLGIALFPRSKAAR</sequence>
<dbReference type="OrthoDB" id="260790at2"/>
<dbReference type="Proteomes" id="UP000001887">
    <property type="component" value="Chromosome"/>
</dbReference>
<dbReference type="STRING" id="530564.Psta_3355"/>
<dbReference type="HOGENOM" id="CLU_039501_0_0_0"/>
<dbReference type="AlphaFoldDB" id="D2QXU2"/>
<reference evidence="3 4" key="1">
    <citation type="journal article" date="2009" name="Stand. Genomic Sci.">
        <title>Complete genome sequence of Pirellula staleyi type strain (ATCC 27377).</title>
        <authorList>
            <person name="Clum A."/>
            <person name="Tindall B.J."/>
            <person name="Sikorski J."/>
            <person name="Ivanova N."/>
            <person name="Mavrommatis K."/>
            <person name="Lucas S."/>
            <person name="Glavina del Rio T."/>
            <person name="Nolan M."/>
            <person name="Chen F."/>
            <person name="Tice H."/>
            <person name="Pitluck S."/>
            <person name="Cheng J.F."/>
            <person name="Chertkov O."/>
            <person name="Brettin T."/>
            <person name="Han C."/>
            <person name="Detter J.C."/>
            <person name="Kuske C."/>
            <person name="Bruce D."/>
            <person name="Goodwin L."/>
            <person name="Ovchinikova G."/>
            <person name="Pati A."/>
            <person name="Mikhailova N."/>
            <person name="Chen A."/>
            <person name="Palaniappan K."/>
            <person name="Land M."/>
            <person name="Hauser L."/>
            <person name="Chang Y.J."/>
            <person name="Jeffries C.D."/>
            <person name="Chain P."/>
            <person name="Rohde M."/>
            <person name="Goker M."/>
            <person name="Bristow J."/>
            <person name="Eisen J.A."/>
            <person name="Markowitz V."/>
            <person name="Hugenholtz P."/>
            <person name="Kyrpides N.C."/>
            <person name="Klenk H.P."/>
            <person name="Lapidus A."/>
        </authorList>
    </citation>
    <scope>NUCLEOTIDE SEQUENCE [LARGE SCALE GENOMIC DNA]</scope>
    <source>
        <strain evidence="4">ATCC 27377 / DSM 6068 / ICPB 4128</strain>
    </source>
</reference>
<feature type="region of interest" description="Disordered" evidence="1">
    <location>
        <begin position="449"/>
        <end position="468"/>
    </location>
</feature>
<keyword evidence="2" id="KW-1133">Transmembrane helix</keyword>
<dbReference type="KEGG" id="psl:Psta_3355"/>
<feature type="region of interest" description="Disordered" evidence="1">
    <location>
        <begin position="423"/>
        <end position="442"/>
    </location>
</feature>
<organism evidence="3 4">
    <name type="scientific">Pirellula staleyi (strain ATCC 27377 / DSM 6068 / ICPB 4128)</name>
    <name type="common">Pirella staleyi</name>
    <dbReference type="NCBI Taxonomy" id="530564"/>
    <lineage>
        <taxon>Bacteria</taxon>
        <taxon>Pseudomonadati</taxon>
        <taxon>Planctomycetota</taxon>
        <taxon>Planctomycetia</taxon>
        <taxon>Pirellulales</taxon>
        <taxon>Pirellulaceae</taxon>
        <taxon>Pirellula</taxon>
    </lineage>
</organism>
<protein>
    <submittedName>
        <fullName evidence="3">Uncharacterized protein</fullName>
    </submittedName>
</protein>
<evidence type="ECO:0000313" key="4">
    <source>
        <dbReference type="Proteomes" id="UP000001887"/>
    </source>
</evidence>
<evidence type="ECO:0000313" key="3">
    <source>
        <dbReference type="EMBL" id="ADB18019.1"/>
    </source>
</evidence>